<evidence type="ECO:0000313" key="2">
    <source>
        <dbReference type="Proteomes" id="UP000076268"/>
    </source>
</evidence>
<accession>A0A154BN33</accession>
<protein>
    <submittedName>
        <fullName evidence="1">Uncharacterized protein</fullName>
    </submittedName>
</protein>
<reference evidence="1 2" key="1">
    <citation type="submission" date="2016-02" db="EMBL/GenBank/DDBJ databases">
        <title>Anaerosporomusa subterraneum gen. nov., sp. nov., a spore-forming obligate anaerobe isolated from saprolite.</title>
        <authorList>
            <person name="Choi J.K."/>
            <person name="Shah M."/>
            <person name="Yee N."/>
        </authorList>
    </citation>
    <scope>NUCLEOTIDE SEQUENCE [LARGE SCALE GENOMIC DNA]</scope>
    <source>
        <strain evidence="1 2">RU4</strain>
    </source>
</reference>
<evidence type="ECO:0000313" key="1">
    <source>
        <dbReference type="EMBL" id="KYZ75260.1"/>
    </source>
</evidence>
<gene>
    <name evidence="1" type="ORF">AXX12_13960</name>
</gene>
<dbReference type="AlphaFoldDB" id="A0A154BN33"/>
<dbReference type="Proteomes" id="UP000076268">
    <property type="component" value="Unassembled WGS sequence"/>
</dbReference>
<keyword evidence="2" id="KW-1185">Reference proteome</keyword>
<dbReference type="STRING" id="1794912.AXX12_13960"/>
<dbReference type="EMBL" id="LSGP01000025">
    <property type="protein sequence ID" value="KYZ75260.1"/>
    <property type="molecule type" value="Genomic_DNA"/>
</dbReference>
<name>A0A154BN33_ANASB</name>
<comment type="caution">
    <text evidence="1">The sequence shown here is derived from an EMBL/GenBank/DDBJ whole genome shotgun (WGS) entry which is preliminary data.</text>
</comment>
<sequence length="62" mass="7364">MKPLANKEIDRPTEILMETFLEANQVFLRNEAGSIKHNVSERSFCAQMMRYLKYEIDKTNLR</sequence>
<organism evidence="1 2">
    <name type="scientific">Anaerosporomusa subterranea</name>
    <dbReference type="NCBI Taxonomy" id="1794912"/>
    <lineage>
        <taxon>Bacteria</taxon>
        <taxon>Bacillati</taxon>
        <taxon>Bacillota</taxon>
        <taxon>Negativicutes</taxon>
        <taxon>Acetonemataceae</taxon>
        <taxon>Anaerosporomusa</taxon>
    </lineage>
</organism>
<proteinExistence type="predicted"/>